<organism evidence="2 3">
    <name type="scientific">Anopheles arabiensis</name>
    <name type="common">Mosquito</name>
    <dbReference type="NCBI Taxonomy" id="7173"/>
    <lineage>
        <taxon>Eukaryota</taxon>
        <taxon>Metazoa</taxon>
        <taxon>Ecdysozoa</taxon>
        <taxon>Arthropoda</taxon>
        <taxon>Hexapoda</taxon>
        <taxon>Insecta</taxon>
        <taxon>Pterygota</taxon>
        <taxon>Neoptera</taxon>
        <taxon>Endopterygota</taxon>
        <taxon>Diptera</taxon>
        <taxon>Nematocera</taxon>
        <taxon>Culicoidea</taxon>
        <taxon>Culicidae</taxon>
        <taxon>Anophelinae</taxon>
        <taxon>Anopheles</taxon>
    </lineage>
</organism>
<evidence type="ECO:0000313" key="3">
    <source>
        <dbReference type="Proteomes" id="UP000075840"/>
    </source>
</evidence>
<feature type="region of interest" description="Disordered" evidence="1">
    <location>
        <begin position="267"/>
        <end position="316"/>
    </location>
</feature>
<dbReference type="AlphaFoldDB" id="A0A182I1E8"/>
<dbReference type="VEuPathDB" id="VectorBase:AARA007394"/>
<feature type="compositionally biased region" description="Basic residues" evidence="1">
    <location>
        <begin position="292"/>
        <end position="304"/>
    </location>
</feature>
<keyword evidence="3" id="KW-1185">Reference proteome</keyword>
<feature type="region of interest" description="Disordered" evidence="1">
    <location>
        <begin position="1"/>
        <end position="122"/>
    </location>
</feature>
<feature type="compositionally biased region" description="Low complexity" evidence="1">
    <location>
        <begin position="82"/>
        <end position="91"/>
    </location>
</feature>
<protein>
    <submittedName>
        <fullName evidence="2">Uncharacterized protein</fullName>
    </submittedName>
</protein>
<reference evidence="2" key="1">
    <citation type="submission" date="2022-08" db="UniProtKB">
        <authorList>
            <consortium name="EnsemblMetazoa"/>
        </authorList>
    </citation>
    <scope>IDENTIFICATION</scope>
    <source>
        <strain evidence="2">Dongola</strain>
    </source>
</reference>
<name>A0A182I1E8_ANOAR</name>
<dbReference type="VEuPathDB" id="VectorBase:AARA21_005531"/>
<accession>A0A182I1E8</accession>
<feature type="compositionally biased region" description="Polar residues" evidence="1">
    <location>
        <begin position="36"/>
        <end position="47"/>
    </location>
</feature>
<dbReference type="Proteomes" id="UP000075840">
    <property type="component" value="Unassembled WGS sequence"/>
</dbReference>
<sequence length="316" mass="37133">MSSARQVNDSYASEDFIPFERRQQSHSSPDFIPLQPEQQPHSSQNIEPLQRPKQHQSHGSPDFIPFHQEQQPHSSRECKPNQRQQQPQTLQDLVPAKRQQQPQSSRHPPPADDPGNEKYYSITGPRFSNRMVLYMAKYLRGLVGEKKSIRCLLAEYETTDSSQRKAREALRRQLNTLLLGVYGLREGRTHLNYLRHEMDLCMNADPWKQELPPERRNKIDEAIRYLFTAYDHGDYSTLWKEYEQRCRANELQRLTYYDLGIPRMIFKPKPDKNGKQKKKNKKLNNVDPNNTKGKKKERRRKGRKGKGDYSDDAGNM</sequence>
<evidence type="ECO:0000256" key="1">
    <source>
        <dbReference type="SAM" id="MobiDB-lite"/>
    </source>
</evidence>
<feature type="compositionally biased region" description="Polar residues" evidence="1">
    <location>
        <begin position="1"/>
        <end position="11"/>
    </location>
</feature>
<dbReference type="EMBL" id="APCN01000054">
    <property type="status" value="NOT_ANNOTATED_CDS"/>
    <property type="molecule type" value="Genomic_DNA"/>
</dbReference>
<dbReference type="EnsemblMetazoa" id="AARA007394-RA">
    <property type="protein sequence ID" value="AARA007394-PA"/>
    <property type="gene ID" value="AARA007394"/>
</dbReference>
<evidence type="ECO:0000313" key="2">
    <source>
        <dbReference type="EnsemblMetazoa" id="AARA007394-PA"/>
    </source>
</evidence>
<proteinExistence type="predicted"/>